<feature type="region of interest" description="Disordered" evidence="2">
    <location>
        <begin position="641"/>
        <end position="706"/>
    </location>
</feature>
<feature type="region of interest" description="Disordered" evidence="2">
    <location>
        <begin position="207"/>
        <end position="450"/>
    </location>
</feature>
<feature type="coiled-coil region" evidence="1">
    <location>
        <begin position="726"/>
        <end position="753"/>
    </location>
</feature>
<feature type="compositionally biased region" description="Polar residues" evidence="2">
    <location>
        <begin position="265"/>
        <end position="279"/>
    </location>
</feature>
<comment type="caution">
    <text evidence="3">The sequence shown here is derived from an EMBL/GenBank/DDBJ whole genome shotgun (WGS) entry which is preliminary data.</text>
</comment>
<name>A0ABQ7N736_BRACM</name>
<organism evidence="3 4">
    <name type="scientific">Brassica rapa subsp. trilocularis</name>
    <dbReference type="NCBI Taxonomy" id="1813537"/>
    <lineage>
        <taxon>Eukaryota</taxon>
        <taxon>Viridiplantae</taxon>
        <taxon>Streptophyta</taxon>
        <taxon>Embryophyta</taxon>
        <taxon>Tracheophyta</taxon>
        <taxon>Spermatophyta</taxon>
        <taxon>Magnoliopsida</taxon>
        <taxon>eudicotyledons</taxon>
        <taxon>Gunneridae</taxon>
        <taxon>Pentapetalae</taxon>
        <taxon>rosids</taxon>
        <taxon>malvids</taxon>
        <taxon>Brassicales</taxon>
        <taxon>Brassicaceae</taxon>
        <taxon>Brassiceae</taxon>
        <taxon>Brassica</taxon>
    </lineage>
</organism>
<evidence type="ECO:0000256" key="2">
    <source>
        <dbReference type="SAM" id="MobiDB-lite"/>
    </source>
</evidence>
<feature type="compositionally biased region" description="Polar residues" evidence="2">
    <location>
        <begin position="475"/>
        <end position="486"/>
    </location>
</feature>
<dbReference type="PANTHER" id="PTHR36380:SF1">
    <property type="entry name" value="OS01G0755100 PROTEIN"/>
    <property type="match status" value="1"/>
</dbReference>
<feature type="region of interest" description="Disordered" evidence="2">
    <location>
        <begin position="113"/>
        <end position="136"/>
    </location>
</feature>
<feature type="compositionally biased region" description="Polar residues" evidence="2">
    <location>
        <begin position="677"/>
        <end position="691"/>
    </location>
</feature>
<sequence>QQFSNLPSELPSANFLSGLVVFSPLNVNHFAMSAPAKKSSTEAKEKDLILDNDMEKDTWSFKSMADDPMDFAFGSPANKKKNAFKLDMGFDFDGDFGNSSSFKMDMPDFDFSSPAKKTTKAKESPGDKSSGDLKQKKNPFPFSYDFDAYESLLKQLDDFNLDSSPPKKGAKTTTKAMDFEEISAISKIDKSDSLDFGEDLPITRQAASVSNTEIKEKDSAGKENISSKTTDTMVVESSAYSKQATEERMENSEAVESPQGLRLKTSPTHTMCLQPQSVDASPLKTSCVMLEDTDDPRLSNETAEPSPLHASETTHTAGNREISPDINEICRSSSKEDSPRDPEQNANKDMISAMDTSYEKAEQTKPSISSQLCLDKMDYQQEEMGIGTQAEKQDHTRRTSSDPDHGHPQTTLSGKISPSSRQSQAAQVQDSSGKLPLDPSHSVPGLTDLKIMQNKDSGLIRSKFFKKTEKPQSHVLKSSLTQTESRSVTREKIADHSNVKTAENVAAQLDHLKMQSKNTTREKSILQINISSKLDASSLTQKLSKNLSSGAESLQKSKLVSLERPKLGNMMFDLLSAKTQRTIGVTKDQSSSFVQPVVNSTTGKERNTEASVKRGSETHHLAPRDKTQLLDYPSSLKRKALEEDADRSLKPQLKRFSMSPRENRNAEDLTHRVAQGKFSSQESRINNNTTKELVEKSPRSTSHHQIGNMANLEIPVTENSDNIEKAEAYTKELESISNTLKKKHEEAKELLVRAVKFAAKLSLRDTHTTTVQCGLTPILYHQQYRSVDVTLVQGIRSSFSFAGNKGKNDTFIIWNAMCRYVG</sequence>
<feature type="region of interest" description="Disordered" evidence="2">
    <location>
        <begin position="599"/>
        <end position="624"/>
    </location>
</feature>
<gene>
    <name evidence="3" type="primary">A03p054840.1_BraROA</name>
    <name evidence="3" type="ORF">IGI04_012845</name>
</gene>
<dbReference type="InterPro" id="IPR038777">
    <property type="entry name" value="At4g18490-like"/>
</dbReference>
<accession>A0ABQ7N736</accession>
<feature type="compositionally biased region" description="Basic and acidic residues" evidence="2">
    <location>
        <begin position="120"/>
        <end position="135"/>
    </location>
</feature>
<dbReference type="EMBL" id="JADBGQ010000003">
    <property type="protein sequence ID" value="KAG5406726.1"/>
    <property type="molecule type" value="Genomic_DNA"/>
</dbReference>
<proteinExistence type="predicted"/>
<feature type="non-terminal residue" evidence="3">
    <location>
        <position position="1"/>
    </location>
</feature>
<dbReference type="PANTHER" id="PTHR36380">
    <property type="entry name" value="BNAA03G58330D PROTEIN"/>
    <property type="match status" value="1"/>
</dbReference>
<keyword evidence="1" id="KW-0175">Coiled coil</keyword>
<keyword evidence="4" id="KW-1185">Reference proteome</keyword>
<feature type="compositionally biased region" description="Basic and acidic residues" evidence="2">
    <location>
        <begin position="333"/>
        <end position="343"/>
    </location>
</feature>
<dbReference type="Proteomes" id="UP000823674">
    <property type="component" value="Chromosome A03"/>
</dbReference>
<protein>
    <submittedName>
        <fullName evidence="3">Uncharacterized protein</fullName>
    </submittedName>
</protein>
<feature type="compositionally biased region" description="Basic and acidic residues" evidence="2">
    <location>
        <begin position="391"/>
        <end position="407"/>
    </location>
</feature>
<feature type="compositionally biased region" description="Polar residues" evidence="2">
    <location>
        <begin position="408"/>
        <end position="432"/>
    </location>
</feature>
<feature type="region of interest" description="Disordered" evidence="2">
    <location>
        <begin position="468"/>
        <end position="493"/>
    </location>
</feature>
<feature type="compositionally biased region" description="Basic and acidic residues" evidence="2">
    <location>
        <begin position="603"/>
        <end position="624"/>
    </location>
</feature>
<evidence type="ECO:0000313" key="4">
    <source>
        <dbReference type="Proteomes" id="UP000823674"/>
    </source>
</evidence>
<reference evidence="3 4" key="1">
    <citation type="submission" date="2021-03" db="EMBL/GenBank/DDBJ databases">
        <authorList>
            <person name="King G.J."/>
            <person name="Bancroft I."/>
            <person name="Baten A."/>
            <person name="Bloomfield J."/>
            <person name="Borpatragohain P."/>
            <person name="He Z."/>
            <person name="Irish N."/>
            <person name="Irwin J."/>
            <person name="Liu K."/>
            <person name="Mauleon R.P."/>
            <person name="Moore J."/>
            <person name="Morris R."/>
            <person name="Ostergaard L."/>
            <person name="Wang B."/>
            <person name="Wells R."/>
        </authorList>
    </citation>
    <scope>NUCLEOTIDE SEQUENCE [LARGE SCALE GENOMIC DNA]</scope>
    <source>
        <strain evidence="3">R-o-18</strain>
        <tissue evidence="3">Leaf</tissue>
    </source>
</reference>
<evidence type="ECO:0000313" key="3">
    <source>
        <dbReference type="EMBL" id="KAG5406726.1"/>
    </source>
</evidence>
<feature type="compositionally biased region" description="Basic and acidic residues" evidence="2">
    <location>
        <begin position="661"/>
        <end position="671"/>
    </location>
</feature>
<evidence type="ECO:0000256" key="1">
    <source>
        <dbReference type="SAM" id="Coils"/>
    </source>
</evidence>